<accession>A0ACC1JG43</accession>
<reference evidence="1" key="1">
    <citation type="submission" date="2022-07" db="EMBL/GenBank/DDBJ databases">
        <title>Phylogenomic reconstructions and comparative analyses of Kickxellomycotina fungi.</title>
        <authorList>
            <person name="Reynolds N.K."/>
            <person name="Stajich J.E."/>
            <person name="Barry K."/>
            <person name="Grigoriev I.V."/>
            <person name="Crous P."/>
            <person name="Smith M.E."/>
        </authorList>
    </citation>
    <scope>NUCLEOTIDE SEQUENCE</scope>
    <source>
        <strain evidence="1">NRRL 5244</strain>
    </source>
</reference>
<gene>
    <name evidence="1" type="ORF">FBU59_000732</name>
</gene>
<dbReference type="Proteomes" id="UP001150603">
    <property type="component" value="Unassembled WGS sequence"/>
</dbReference>
<sequence length="616" mass="68352">MNKVTLPSIPWIRTMDNDVVGDILYYFSTYHGRAMLRIVTEKLNAAYDAFKEQHPYFNGPISLVAHSLGGMICYEILYYQKLLSAAHKQHLKISQIAKVEHERYVELPRLKFTPTRLFTMGSPHGGTFVFRILDFDRYNIAPVGFHNIFHPYDPFGYRTEPLVDDAFADSPAVPVIGRPPVELDARRQSLTGSVAEFGRSLVDSAMTAPQTISSGMLKAARTSVTLPFTAVSSIIGNSGSSSHHHMPARSSTSPMVIGAAEYDTETKTKRRGRISSNIKGFFRSSKTTTVTVVNVKNATEEANQQQESAETQTSGEGHCLHNQLPGSNHTEDTPALDTSNPELARESPQEPPPEQAIGRRSHRPEDGGDLEMMSHLRHIFRPTMPPSEDQRLAETQGLPLSSRLMTIRRPKIRNTQTLPANLDEISPAVAVPDSESRPSNYRPDNSITPSNSNESSTKDGEEEESGIVGYLAASLLAYRSRNDGEEETELAGGTRRRNSSPPVPDAKLFGGSGSGDFGSWKPSLPTLDDDAVQDDKNNKEEEEEDTAVITSTETTVSGSEDMVSKLPYGERMDYIVPFSKKHLQNEYWLGLQAHFSYWTSKEVMFHIVFSMVTTSY</sequence>
<organism evidence="1 2">
    <name type="scientific">Linderina macrospora</name>
    <dbReference type="NCBI Taxonomy" id="4868"/>
    <lineage>
        <taxon>Eukaryota</taxon>
        <taxon>Fungi</taxon>
        <taxon>Fungi incertae sedis</taxon>
        <taxon>Zoopagomycota</taxon>
        <taxon>Kickxellomycotina</taxon>
        <taxon>Kickxellomycetes</taxon>
        <taxon>Kickxellales</taxon>
        <taxon>Kickxellaceae</taxon>
        <taxon>Linderina</taxon>
    </lineage>
</organism>
<proteinExistence type="predicted"/>
<comment type="caution">
    <text evidence="1">The sequence shown here is derived from an EMBL/GenBank/DDBJ whole genome shotgun (WGS) entry which is preliminary data.</text>
</comment>
<protein>
    <submittedName>
        <fullName evidence="1">Uncharacterized protein</fullName>
    </submittedName>
</protein>
<dbReference type="EMBL" id="JANBPW010000228">
    <property type="protein sequence ID" value="KAJ1950331.1"/>
    <property type="molecule type" value="Genomic_DNA"/>
</dbReference>
<evidence type="ECO:0000313" key="2">
    <source>
        <dbReference type="Proteomes" id="UP001150603"/>
    </source>
</evidence>
<keyword evidence="2" id="KW-1185">Reference proteome</keyword>
<evidence type="ECO:0000313" key="1">
    <source>
        <dbReference type="EMBL" id="KAJ1950331.1"/>
    </source>
</evidence>
<name>A0ACC1JG43_9FUNG</name>